<feature type="transmembrane region" description="Helical" evidence="1">
    <location>
        <begin position="132"/>
        <end position="158"/>
    </location>
</feature>
<proteinExistence type="predicted"/>
<sequence length="226" mass="23694">MRWRRWASRVLWLALGGAAIAAVVLWVESAAPPDATVRALAWLTRLQQANSGLVAAVGGFAVFVVATCLGCPINLCIAACLLVLAPARGVPVALAGTLASAFVLHRIGASIPEGRLPAWLRGREALLRRLRGNVAAIALVRLVPVGPYCIVSLLAGVVRVPRGPYLLGTALGMAPGIVLYAVFLDRAQAALHSAHMLTAFAAIGSALLIAGAYVACTRWLRRRAMP</sequence>
<keyword evidence="4" id="KW-1185">Reference proteome</keyword>
<keyword evidence="1" id="KW-0472">Membrane</keyword>
<keyword evidence="1" id="KW-0812">Transmembrane</keyword>
<reference evidence="4" key="1">
    <citation type="journal article" date="2019" name="Int. J. Syst. Evol. Microbiol.">
        <title>The Global Catalogue of Microorganisms (GCM) 10K type strain sequencing project: providing services to taxonomists for standard genome sequencing and annotation.</title>
        <authorList>
            <consortium name="The Broad Institute Genomics Platform"/>
            <consortium name="The Broad Institute Genome Sequencing Center for Infectious Disease"/>
            <person name="Wu L."/>
            <person name="Ma J."/>
        </authorList>
    </citation>
    <scope>NUCLEOTIDE SEQUENCE [LARGE SCALE GENOMIC DNA]</scope>
    <source>
        <strain evidence="4">CCUG 30340</strain>
    </source>
</reference>
<dbReference type="Proteomes" id="UP001595886">
    <property type="component" value="Unassembled WGS sequence"/>
</dbReference>
<name>A0ABV9QQW4_9GAMM</name>
<dbReference type="EMBL" id="JBHSHD010000002">
    <property type="protein sequence ID" value="MFC4819035.1"/>
    <property type="molecule type" value="Genomic_DNA"/>
</dbReference>
<feature type="transmembrane region" description="Helical" evidence="1">
    <location>
        <begin position="54"/>
        <end position="85"/>
    </location>
</feature>
<dbReference type="InterPro" id="IPR032816">
    <property type="entry name" value="VTT_dom"/>
</dbReference>
<comment type="caution">
    <text evidence="3">The sequence shown here is derived from an EMBL/GenBank/DDBJ whole genome shotgun (WGS) entry which is preliminary data.</text>
</comment>
<feature type="domain" description="VTT" evidence="2">
    <location>
        <begin position="75"/>
        <end position="184"/>
    </location>
</feature>
<evidence type="ECO:0000313" key="4">
    <source>
        <dbReference type="Proteomes" id="UP001595886"/>
    </source>
</evidence>
<accession>A0ABV9QQW4</accession>
<feature type="transmembrane region" description="Helical" evidence="1">
    <location>
        <begin position="196"/>
        <end position="216"/>
    </location>
</feature>
<dbReference type="Pfam" id="PF09335">
    <property type="entry name" value="VTT_dom"/>
    <property type="match status" value="1"/>
</dbReference>
<evidence type="ECO:0000259" key="2">
    <source>
        <dbReference type="Pfam" id="PF09335"/>
    </source>
</evidence>
<keyword evidence="1" id="KW-1133">Transmembrane helix</keyword>
<protein>
    <submittedName>
        <fullName evidence="3">TVP38/TMEM64 family protein</fullName>
    </submittedName>
</protein>
<evidence type="ECO:0000256" key="1">
    <source>
        <dbReference type="SAM" id="Phobius"/>
    </source>
</evidence>
<feature type="transmembrane region" description="Helical" evidence="1">
    <location>
        <begin position="165"/>
        <end position="184"/>
    </location>
</feature>
<evidence type="ECO:0000313" key="3">
    <source>
        <dbReference type="EMBL" id="MFC4819035.1"/>
    </source>
</evidence>
<gene>
    <name evidence="3" type="ORF">ACFO6Q_01795</name>
</gene>
<organism evidence="3 4">
    <name type="scientific">Dokdonella ginsengisoli</name>
    <dbReference type="NCBI Taxonomy" id="363846"/>
    <lineage>
        <taxon>Bacteria</taxon>
        <taxon>Pseudomonadati</taxon>
        <taxon>Pseudomonadota</taxon>
        <taxon>Gammaproteobacteria</taxon>
        <taxon>Lysobacterales</taxon>
        <taxon>Rhodanobacteraceae</taxon>
        <taxon>Dokdonella</taxon>
    </lineage>
</organism>